<feature type="transmembrane region" description="Helical" evidence="5">
    <location>
        <begin position="99"/>
        <end position="117"/>
    </location>
</feature>
<dbReference type="InterPro" id="IPR011701">
    <property type="entry name" value="MFS"/>
</dbReference>
<reference evidence="6" key="1">
    <citation type="submission" date="2020-06" db="EMBL/GenBank/DDBJ databases">
        <title>Draft genome of Bugula neritina, a colonial animal packing powerful symbionts and potential medicines.</title>
        <authorList>
            <person name="Rayko M."/>
        </authorList>
    </citation>
    <scope>NUCLEOTIDE SEQUENCE [LARGE SCALE GENOMIC DNA]</scope>
    <source>
        <strain evidence="6">Kwan_BN1</strain>
    </source>
</reference>
<keyword evidence="4 5" id="KW-0472">Membrane</keyword>
<feature type="transmembrane region" description="Helical" evidence="5">
    <location>
        <begin position="264"/>
        <end position="283"/>
    </location>
</feature>
<dbReference type="Gene3D" id="1.20.1250.20">
    <property type="entry name" value="MFS general substrate transporter like domains"/>
    <property type="match status" value="1"/>
</dbReference>
<dbReference type="PANTHER" id="PTHR10924:SF27">
    <property type="entry name" value="SOLUTE CARRIER FAMILY 49 MEMBER 4"/>
    <property type="match status" value="1"/>
</dbReference>
<evidence type="ECO:0000256" key="2">
    <source>
        <dbReference type="ARBA" id="ARBA00022692"/>
    </source>
</evidence>
<comment type="caution">
    <text evidence="6">The sequence shown here is derived from an EMBL/GenBank/DDBJ whole genome shotgun (WGS) entry which is preliminary data.</text>
</comment>
<gene>
    <name evidence="6" type="ORF">EB796_005049</name>
</gene>
<dbReference type="GO" id="GO:0022857">
    <property type="term" value="F:transmembrane transporter activity"/>
    <property type="evidence" value="ECO:0007669"/>
    <property type="project" value="InterPro"/>
</dbReference>
<dbReference type="Proteomes" id="UP000593567">
    <property type="component" value="Unassembled WGS sequence"/>
</dbReference>
<evidence type="ECO:0000256" key="1">
    <source>
        <dbReference type="ARBA" id="ARBA00004141"/>
    </source>
</evidence>
<keyword evidence="3 5" id="KW-1133">Transmembrane helix</keyword>
<dbReference type="InterPro" id="IPR049680">
    <property type="entry name" value="FLVCR1-2_SLC49-like"/>
</dbReference>
<evidence type="ECO:0000313" key="7">
    <source>
        <dbReference type="Proteomes" id="UP000593567"/>
    </source>
</evidence>
<dbReference type="AlphaFoldDB" id="A0A7J7KGP4"/>
<feature type="transmembrane region" description="Helical" evidence="5">
    <location>
        <begin position="48"/>
        <end position="67"/>
    </location>
</feature>
<proteinExistence type="predicted"/>
<sequence length="306" mass="33659">MSGYAGSGVAFLTSPYISGANVTAKDVENRNSLSKEFVGELQTGIQNVVYFGAAIATVSFLMIVIYFPPRPPTPPSRSQTREREDFWSGIKHLLQNGHFWLLNIAFNLPNGTFNAWIPLCSVNFRSLGVDEVTAGWVGFTSMISSVIGSVVMSAVIDRMKRRMKLSCIILGTLSLVILAILVCIQEHYIYVPKEAVTAVVYVLCISASLCINGAIPIYYEMGCELAFPVHEGLTCSLLTLTNNLFGMMFFLIFLVPSLAANTEWMTWVCVGTCGLTTPLLLFMKERFSRLDIEDSGRSSPSVTIET</sequence>
<evidence type="ECO:0000313" key="6">
    <source>
        <dbReference type="EMBL" id="KAF6036656.1"/>
    </source>
</evidence>
<comment type="subcellular location">
    <subcellularLocation>
        <location evidence="1">Membrane</location>
        <topology evidence="1">Multi-pass membrane protein</topology>
    </subcellularLocation>
</comment>
<name>A0A7J7KGP4_BUGNE</name>
<protein>
    <submittedName>
        <fullName evidence="6">DIRC2</fullName>
    </submittedName>
</protein>
<dbReference type="Pfam" id="PF07690">
    <property type="entry name" value="MFS_1"/>
    <property type="match status" value="1"/>
</dbReference>
<dbReference type="SUPFAM" id="SSF103473">
    <property type="entry name" value="MFS general substrate transporter"/>
    <property type="match status" value="1"/>
</dbReference>
<evidence type="ECO:0000256" key="3">
    <source>
        <dbReference type="ARBA" id="ARBA00022989"/>
    </source>
</evidence>
<dbReference type="EMBL" id="VXIV02000691">
    <property type="protein sequence ID" value="KAF6036656.1"/>
    <property type="molecule type" value="Genomic_DNA"/>
</dbReference>
<evidence type="ECO:0000256" key="4">
    <source>
        <dbReference type="ARBA" id="ARBA00023136"/>
    </source>
</evidence>
<dbReference type="PANTHER" id="PTHR10924">
    <property type="entry name" value="MAJOR FACILITATOR SUPERFAMILY PROTEIN-RELATED"/>
    <property type="match status" value="1"/>
</dbReference>
<dbReference type="GO" id="GO:0016020">
    <property type="term" value="C:membrane"/>
    <property type="evidence" value="ECO:0007669"/>
    <property type="project" value="UniProtKB-SubCell"/>
</dbReference>
<accession>A0A7J7KGP4</accession>
<dbReference type="OrthoDB" id="422206at2759"/>
<keyword evidence="2 5" id="KW-0812">Transmembrane</keyword>
<dbReference type="InterPro" id="IPR036259">
    <property type="entry name" value="MFS_trans_sf"/>
</dbReference>
<keyword evidence="7" id="KW-1185">Reference proteome</keyword>
<feature type="transmembrane region" description="Helical" evidence="5">
    <location>
        <begin position="196"/>
        <end position="219"/>
    </location>
</feature>
<feature type="transmembrane region" description="Helical" evidence="5">
    <location>
        <begin position="168"/>
        <end position="190"/>
    </location>
</feature>
<feature type="transmembrane region" description="Helical" evidence="5">
    <location>
        <begin position="240"/>
        <end position="258"/>
    </location>
</feature>
<evidence type="ECO:0000256" key="5">
    <source>
        <dbReference type="SAM" id="Phobius"/>
    </source>
</evidence>
<feature type="transmembrane region" description="Helical" evidence="5">
    <location>
        <begin position="137"/>
        <end position="156"/>
    </location>
</feature>
<organism evidence="6 7">
    <name type="scientific">Bugula neritina</name>
    <name type="common">Brown bryozoan</name>
    <name type="synonym">Sertularia neritina</name>
    <dbReference type="NCBI Taxonomy" id="10212"/>
    <lineage>
        <taxon>Eukaryota</taxon>
        <taxon>Metazoa</taxon>
        <taxon>Spiralia</taxon>
        <taxon>Lophotrochozoa</taxon>
        <taxon>Bryozoa</taxon>
        <taxon>Gymnolaemata</taxon>
        <taxon>Cheilostomatida</taxon>
        <taxon>Flustrina</taxon>
        <taxon>Buguloidea</taxon>
        <taxon>Bugulidae</taxon>
        <taxon>Bugula</taxon>
    </lineage>
</organism>